<comment type="similarity">
    <text evidence="1">Belongs to the FAM136 family.</text>
</comment>
<dbReference type="AlphaFoldDB" id="A0A1S3HBD8"/>
<evidence type="ECO:0000256" key="1">
    <source>
        <dbReference type="ARBA" id="ARBA00009952"/>
    </source>
</evidence>
<dbReference type="GeneID" id="106153805"/>
<protein>
    <submittedName>
        <fullName evidence="3">Protein FAM136A</fullName>
    </submittedName>
</protein>
<proteinExistence type="inferred from homology"/>
<accession>A0A1S3HBD8</accession>
<evidence type="ECO:0000313" key="2">
    <source>
        <dbReference type="Proteomes" id="UP000085678"/>
    </source>
</evidence>
<dbReference type="Pfam" id="PF05811">
    <property type="entry name" value="DUF842"/>
    <property type="match status" value="1"/>
</dbReference>
<gene>
    <name evidence="3" type="primary">LOC106153805</name>
</gene>
<name>A0A1S3HBD8_LINAN</name>
<dbReference type="FunCoup" id="A0A1S3HBD8">
    <property type="interactions" value="1467"/>
</dbReference>
<dbReference type="InParanoid" id="A0A1S3HBD8"/>
<dbReference type="OMA" id="NRCGMTC"/>
<dbReference type="PANTHER" id="PTHR21096">
    <property type="entry name" value="PROTEIN FAM136A"/>
    <property type="match status" value="1"/>
</dbReference>
<reference evidence="3" key="1">
    <citation type="submission" date="2025-08" db="UniProtKB">
        <authorList>
            <consortium name="RefSeq"/>
        </authorList>
    </citation>
    <scope>IDENTIFICATION</scope>
    <source>
        <tissue evidence="3">Gonads</tissue>
    </source>
</reference>
<dbReference type="KEGG" id="lak:106153805"/>
<organism evidence="2 3">
    <name type="scientific">Lingula anatina</name>
    <name type="common">Brachiopod</name>
    <name type="synonym">Lingula unguis</name>
    <dbReference type="NCBI Taxonomy" id="7574"/>
    <lineage>
        <taxon>Eukaryota</taxon>
        <taxon>Metazoa</taxon>
        <taxon>Spiralia</taxon>
        <taxon>Lophotrochozoa</taxon>
        <taxon>Brachiopoda</taxon>
        <taxon>Linguliformea</taxon>
        <taxon>Lingulata</taxon>
        <taxon>Lingulida</taxon>
        <taxon>Linguloidea</taxon>
        <taxon>Lingulidae</taxon>
        <taxon>Lingula</taxon>
    </lineage>
</organism>
<dbReference type="PANTHER" id="PTHR21096:SF0">
    <property type="entry name" value="PROTEIN FAM136A"/>
    <property type="match status" value="1"/>
</dbReference>
<dbReference type="Proteomes" id="UP000085678">
    <property type="component" value="Unplaced"/>
</dbReference>
<keyword evidence="2" id="KW-1185">Reference proteome</keyword>
<dbReference type="InterPro" id="IPR008560">
    <property type="entry name" value="DUF842_euk"/>
</dbReference>
<dbReference type="OrthoDB" id="9975421at2759"/>
<dbReference type="STRING" id="7574.A0A1S3HBD8"/>
<dbReference type="GO" id="GO:0005737">
    <property type="term" value="C:cytoplasm"/>
    <property type="evidence" value="ECO:0007669"/>
    <property type="project" value="TreeGrafter"/>
</dbReference>
<evidence type="ECO:0000313" key="3">
    <source>
        <dbReference type="RefSeq" id="XP_013383357.1"/>
    </source>
</evidence>
<dbReference type="RefSeq" id="XP_013383357.1">
    <property type="nucleotide sequence ID" value="XM_013527903.1"/>
</dbReference>
<sequence>MAENPVTHLENSLKKTIDEVDKERLRFIQIDFFKCATKCCENKDLDFQERQSCNQKCGEVFDKASAYVEQEVGNFQNRLKRCFMDCHDMANDQAGNKGDNTTLTQKFLKDCGGKCVNKYLDLLPTLKKRMLENLSK</sequence>